<dbReference type="Gene3D" id="1.25.40.420">
    <property type="match status" value="1"/>
</dbReference>
<dbReference type="Ensembl" id="ENSEEET00000064393.1">
    <property type="protein sequence ID" value="ENSEEEP00000059719.1"/>
    <property type="gene ID" value="ENSEEEG00000016835.2"/>
</dbReference>
<dbReference type="Pfam" id="PF07707">
    <property type="entry name" value="BACK"/>
    <property type="match status" value="1"/>
</dbReference>
<dbReference type="SMART" id="SM00612">
    <property type="entry name" value="Kelch"/>
    <property type="match status" value="4"/>
</dbReference>
<dbReference type="InterPro" id="IPR015915">
    <property type="entry name" value="Kelch-typ_b-propeller"/>
</dbReference>
<feature type="domain" description="BACK" evidence="2">
    <location>
        <begin position="2"/>
        <end position="31"/>
    </location>
</feature>
<protein>
    <recommendedName>
        <fullName evidence="2">BACK domain-containing protein</fullName>
    </recommendedName>
</protein>
<keyword evidence="1" id="KW-0880">Kelch repeat</keyword>
<proteinExistence type="predicted"/>
<gene>
    <name evidence="3" type="primary">KLHL4</name>
</gene>
<evidence type="ECO:0000313" key="3">
    <source>
        <dbReference type="Ensembl" id="ENSEEEP00000059719.1"/>
    </source>
</evidence>
<dbReference type="AlphaFoldDB" id="A0AAY5ET24"/>
<dbReference type="SUPFAM" id="SSF117281">
    <property type="entry name" value="Kelch motif"/>
    <property type="match status" value="1"/>
</dbReference>
<dbReference type="InterPro" id="IPR011705">
    <property type="entry name" value="BACK"/>
</dbReference>
<evidence type="ECO:0000259" key="2">
    <source>
        <dbReference type="Pfam" id="PF07707"/>
    </source>
</evidence>
<name>A0AAY5ET24_ELEEL</name>
<reference evidence="3" key="3">
    <citation type="submission" date="2025-09" db="UniProtKB">
        <authorList>
            <consortium name="Ensembl"/>
        </authorList>
    </citation>
    <scope>IDENTIFICATION</scope>
</reference>
<evidence type="ECO:0000313" key="4">
    <source>
        <dbReference type="Proteomes" id="UP000314983"/>
    </source>
</evidence>
<accession>A0AAY5ET24</accession>
<dbReference type="PANTHER" id="PTHR45632:SF26">
    <property type="entry name" value="BTB DOMAIN-CONTAINING PROTEIN"/>
    <property type="match status" value="1"/>
</dbReference>
<dbReference type="Gene3D" id="2.120.10.80">
    <property type="entry name" value="Kelch-type beta propeller"/>
    <property type="match status" value="1"/>
</dbReference>
<sequence>MWVRYDVQHRQRDLGELLVYIRLPLLPPQVCSIHYQMFSEDLECQKLLMEAMKYHLLPERRPMLQSPRTKPRKSTVGALYAVGGSTTIEKYDLRTNTWIQDGVMNGRRLQFGVAVIEKKLYMVGGRDGLKTSNMVECYDPITKVWCTMPPMSTHRHGLGIAVLEGPMYAVGGHDGWSYLNTVERWDPQARQWNYVASMSTPRSTVGVTALNGKLYAVGGYDGQSYLNTVESYDAQNNEWTEVTFTVVTVK</sequence>
<dbReference type="PANTHER" id="PTHR45632">
    <property type="entry name" value="LD33804P"/>
    <property type="match status" value="1"/>
</dbReference>
<reference evidence="3" key="2">
    <citation type="submission" date="2025-08" db="UniProtKB">
        <authorList>
            <consortium name="Ensembl"/>
        </authorList>
    </citation>
    <scope>IDENTIFICATION</scope>
</reference>
<dbReference type="InterPro" id="IPR006652">
    <property type="entry name" value="Kelch_1"/>
</dbReference>
<reference evidence="3 4" key="1">
    <citation type="submission" date="2020-05" db="EMBL/GenBank/DDBJ databases">
        <title>Electrophorus electricus (electric eel) genome, fEleEle1, primary haplotype.</title>
        <authorList>
            <person name="Myers G."/>
            <person name="Meyer A."/>
            <person name="Fedrigo O."/>
            <person name="Formenti G."/>
            <person name="Rhie A."/>
            <person name="Tracey A."/>
            <person name="Sims Y."/>
            <person name="Jarvis E.D."/>
        </authorList>
    </citation>
    <scope>NUCLEOTIDE SEQUENCE [LARGE SCALE GENOMIC DNA]</scope>
</reference>
<keyword evidence="4" id="KW-1185">Reference proteome</keyword>
<dbReference type="Pfam" id="PF24681">
    <property type="entry name" value="Kelch_KLHDC2_KLHL20_DRC7"/>
    <property type="match status" value="1"/>
</dbReference>
<dbReference type="PRINTS" id="PR00501">
    <property type="entry name" value="KELCHREPEAT"/>
</dbReference>
<organism evidence="3 4">
    <name type="scientific">Electrophorus electricus</name>
    <name type="common">Electric eel</name>
    <name type="synonym">Gymnotus electricus</name>
    <dbReference type="NCBI Taxonomy" id="8005"/>
    <lineage>
        <taxon>Eukaryota</taxon>
        <taxon>Metazoa</taxon>
        <taxon>Chordata</taxon>
        <taxon>Craniata</taxon>
        <taxon>Vertebrata</taxon>
        <taxon>Euteleostomi</taxon>
        <taxon>Actinopterygii</taxon>
        <taxon>Neopterygii</taxon>
        <taxon>Teleostei</taxon>
        <taxon>Ostariophysi</taxon>
        <taxon>Gymnotiformes</taxon>
        <taxon>Gymnotoidei</taxon>
        <taxon>Gymnotidae</taxon>
        <taxon>Electrophorus</taxon>
    </lineage>
</organism>
<evidence type="ECO:0000256" key="1">
    <source>
        <dbReference type="ARBA" id="ARBA00022441"/>
    </source>
</evidence>
<dbReference type="Proteomes" id="UP000314983">
    <property type="component" value="Chromosome 12"/>
</dbReference>
<dbReference type="GeneTree" id="ENSGT00940000159818"/>